<feature type="domain" description="B30.2/SPRY" evidence="7">
    <location>
        <begin position="496"/>
        <end position="696"/>
    </location>
</feature>
<keyword evidence="3" id="KW-0964">Secreted</keyword>
<dbReference type="STRING" id="80966.ENSAPOP00000005020"/>
<reference evidence="8" key="1">
    <citation type="submission" date="2025-08" db="UniProtKB">
        <authorList>
            <consortium name="Ensembl"/>
        </authorList>
    </citation>
    <scope>IDENTIFICATION</scope>
</reference>
<accession>A0A3Q1FD31</accession>
<dbReference type="PANTHER" id="PTHR31594:SF16">
    <property type="entry name" value="SI:CH211-281L24.3"/>
    <property type="match status" value="1"/>
</dbReference>
<evidence type="ECO:0000256" key="4">
    <source>
        <dbReference type="ARBA" id="ARBA00022656"/>
    </source>
</evidence>
<evidence type="ECO:0000313" key="8">
    <source>
        <dbReference type="Ensembl" id="ENSAPOP00000005020.1"/>
    </source>
</evidence>
<dbReference type="InterPro" id="IPR001870">
    <property type="entry name" value="B30.2/SPRY"/>
</dbReference>
<dbReference type="SUPFAM" id="SSF49899">
    <property type="entry name" value="Concanavalin A-like lectins/glucanases"/>
    <property type="match status" value="1"/>
</dbReference>
<dbReference type="Pfam" id="PF13765">
    <property type="entry name" value="PRY"/>
    <property type="match status" value="1"/>
</dbReference>
<comment type="subcellular location">
    <subcellularLocation>
        <location evidence="1">Secreted</location>
    </subcellularLocation>
</comment>
<dbReference type="InterPro" id="IPR003877">
    <property type="entry name" value="SPRY_dom"/>
</dbReference>
<dbReference type="FunCoup" id="A0A3Q1FD31">
    <property type="interactions" value="15"/>
</dbReference>
<evidence type="ECO:0000256" key="1">
    <source>
        <dbReference type="ARBA" id="ARBA00004613"/>
    </source>
</evidence>
<dbReference type="Pfam" id="PF24674">
    <property type="entry name" value="MACPF_SNTX"/>
    <property type="match status" value="1"/>
</dbReference>
<dbReference type="GeneTree" id="ENSGT00390000014380"/>
<dbReference type="InterPro" id="IPR040581">
    <property type="entry name" value="Thioredoxin_11"/>
</dbReference>
<name>A0A3Q1FD31_9TELE</name>
<dbReference type="Pfam" id="PF18078">
    <property type="entry name" value="Thioredoxin_11"/>
    <property type="match status" value="1"/>
</dbReference>
<dbReference type="InterPro" id="IPR043136">
    <property type="entry name" value="B30.2/SPRY_sf"/>
</dbReference>
<keyword evidence="6" id="KW-0204">Cytolysis</keyword>
<dbReference type="InterPro" id="IPR006574">
    <property type="entry name" value="PRY"/>
</dbReference>
<dbReference type="AlphaFoldDB" id="A0A3Q1FD31"/>
<evidence type="ECO:0000259" key="7">
    <source>
        <dbReference type="PROSITE" id="PS50188"/>
    </source>
</evidence>
<dbReference type="GO" id="GO:0090729">
    <property type="term" value="F:toxin activity"/>
    <property type="evidence" value="ECO:0007669"/>
    <property type="project" value="UniProtKB-KW"/>
</dbReference>
<dbReference type="InterPro" id="IPR003879">
    <property type="entry name" value="Butyrophylin_SPRY"/>
</dbReference>
<dbReference type="SMART" id="SM00449">
    <property type="entry name" value="SPRY"/>
    <property type="match status" value="1"/>
</dbReference>
<dbReference type="GO" id="GO:0031640">
    <property type="term" value="P:killing of cells of another organism"/>
    <property type="evidence" value="ECO:0007669"/>
    <property type="project" value="UniProtKB-KW"/>
</dbReference>
<dbReference type="CDD" id="cd16040">
    <property type="entry name" value="SPRY_PRY_SNTX"/>
    <property type="match status" value="1"/>
</dbReference>
<keyword evidence="9" id="KW-1185">Reference proteome</keyword>
<dbReference type="InterPro" id="IPR013320">
    <property type="entry name" value="ConA-like_dom_sf"/>
</dbReference>
<evidence type="ECO:0000256" key="5">
    <source>
        <dbReference type="ARBA" id="ARBA00022735"/>
    </source>
</evidence>
<comment type="similarity">
    <text evidence="2">Belongs to the SNTX/VTX toxin family.</text>
</comment>
<sequence>MASSPIEVGALGRPFSLGMLYDAQKDKLYTGLTLWDKETIEENRNEFSQQSSEFEVTTSDSIESKSSLLSVEASVKASFLCGLIQIGGSAKYLNDKKKFKNQSRVTLQYKATTKYQHLSMSHQEAKNKQTVIPDNTSATHVVTGILYGANAFFVFDSEKLEASSVHTTEAGMQAMIKKIPSFDFEAKVDTKLTNEEKSLAQKFSCKFYGDFILESNPATFEDAVKTYVQLPKMLGEKEKTGVPLKATLTPLKNFDFTVNELKGEICMRLLRKAQDTLEGMNEIEMRCNDSLDDKVVENFPQIYKSLRRFHDLCSDYTDVLQRVMAKKFPAIRAGKEDDVSLEKLFDDRQKSPFSQNNLSTWLEEKEKEINIIGSHVQIMQAKIRAPGADHVLCFVFTALESDDPHLEQMADYLCSCEAGSAKNVTPPTQEQWYSSQEVLTRMREKAKTFHDLTKGLGSNSSFRFLVAAVPNSKFKGATIHHYRDGVLITDDFSKPNIPDVTTVTNRTDLLWYACDLTLDEDTASYWLTLSDENKKATCGKQQSYSNLPQRFDPRPQVLCKEGLTGRHYWEVEWSKGSPNEVGVGITYKRIERKGEGKTSGIGSNSISWFFGETNTLLNAWHDGKVWSGSVPHSGYSRVGVYLDWPKGTLSFYRVSSNSLYHLYTFHSEFREPVYPGFYIYPDSKNKTRHNIEVQHDEVL</sequence>
<dbReference type="Ensembl" id="ENSAPOT00000009068.1">
    <property type="protein sequence ID" value="ENSAPOP00000005020.1"/>
    <property type="gene ID" value="ENSAPOG00000006854.1"/>
</dbReference>
<evidence type="ECO:0000256" key="6">
    <source>
        <dbReference type="ARBA" id="ARBA00022852"/>
    </source>
</evidence>
<evidence type="ECO:0000256" key="2">
    <source>
        <dbReference type="ARBA" id="ARBA00006480"/>
    </source>
</evidence>
<protein>
    <submittedName>
        <fullName evidence="8">Neoverrucotoxin subunit alpha-like</fullName>
    </submittedName>
</protein>
<dbReference type="SMART" id="SM00589">
    <property type="entry name" value="PRY"/>
    <property type="match status" value="1"/>
</dbReference>
<dbReference type="PANTHER" id="PTHR31594">
    <property type="entry name" value="AIG1-TYPE G DOMAIN-CONTAINING PROTEIN"/>
    <property type="match status" value="1"/>
</dbReference>
<dbReference type="PROSITE" id="PS50188">
    <property type="entry name" value="B302_SPRY"/>
    <property type="match status" value="1"/>
</dbReference>
<organism evidence="8 9">
    <name type="scientific">Acanthochromis polyacanthus</name>
    <name type="common">spiny chromis</name>
    <dbReference type="NCBI Taxonomy" id="80966"/>
    <lineage>
        <taxon>Eukaryota</taxon>
        <taxon>Metazoa</taxon>
        <taxon>Chordata</taxon>
        <taxon>Craniata</taxon>
        <taxon>Vertebrata</taxon>
        <taxon>Euteleostomi</taxon>
        <taxon>Actinopterygii</taxon>
        <taxon>Neopterygii</taxon>
        <taxon>Teleostei</taxon>
        <taxon>Neoteleostei</taxon>
        <taxon>Acanthomorphata</taxon>
        <taxon>Ovalentaria</taxon>
        <taxon>Pomacentridae</taxon>
        <taxon>Acanthochromis</taxon>
    </lineage>
</organism>
<dbReference type="Pfam" id="PF00622">
    <property type="entry name" value="SPRY"/>
    <property type="match status" value="1"/>
</dbReference>
<dbReference type="PRINTS" id="PR01407">
    <property type="entry name" value="BUTYPHLNCDUF"/>
</dbReference>
<dbReference type="GO" id="GO:0005576">
    <property type="term" value="C:extracellular region"/>
    <property type="evidence" value="ECO:0007669"/>
    <property type="project" value="UniProtKB-SubCell"/>
</dbReference>
<evidence type="ECO:0000256" key="3">
    <source>
        <dbReference type="ARBA" id="ARBA00022525"/>
    </source>
</evidence>
<dbReference type="InterPro" id="IPR052090">
    <property type="entry name" value="Cytolytic_pore-forming_toxin"/>
</dbReference>
<dbReference type="Proteomes" id="UP000257200">
    <property type="component" value="Unplaced"/>
</dbReference>
<keyword evidence="4" id="KW-0800">Toxin</keyword>
<dbReference type="InterPro" id="IPR056072">
    <property type="entry name" value="SNTX_MACPF/CDC-like_dom"/>
</dbReference>
<evidence type="ECO:0000313" key="9">
    <source>
        <dbReference type="Proteomes" id="UP000257200"/>
    </source>
</evidence>
<dbReference type="Gene3D" id="2.60.120.920">
    <property type="match status" value="1"/>
</dbReference>
<reference evidence="8" key="2">
    <citation type="submission" date="2025-09" db="UniProtKB">
        <authorList>
            <consortium name="Ensembl"/>
        </authorList>
    </citation>
    <scope>IDENTIFICATION</scope>
</reference>
<dbReference type="InParanoid" id="A0A3Q1FD31"/>
<proteinExistence type="inferred from homology"/>
<keyword evidence="5" id="KW-0354">Hemolysis</keyword>